<keyword evidence="2" id="KW-1133">Transmembrane helix</keyword>
<dbReference type="NCBIfam" id="TIGR00254">
    <property type="entry name" value="GGDEF"/>
    <property type="match status" value="1"/>
</dbReference>
<dbReference type="STRING" id="297318.BK138_14050"/>
<feature type="transmembrane region" description="Helical" evidence="2">
    <location>
        <begin position="130"/>
        <end position="148"/>
    </location>
</feature>
<organism evidence="4 5">
    <name type="scientific">Paenibacillus rhizosphaerae</name>
    <dbReference type="NCBI Taxonomy" id="297318"/>
    <lineage>
        <taxon>Bacteria</taxon>
        <taxon>Bacillati</taxon>
        <taxon>Bacillota</taxon>
        <taxon>Bacilli</taxon>
        <taxon>Bacillales</taxon>
        <taxon>Paenibacillaceae</taxon>
        <taxon>Paenibacillus</taxon>
    </lineage>
</organism>
<name>A0A1R1ERF7_9BACL</name>
<proteinExistence type="predicted"/>
<dbReference type="Gene3D" id="3.30.70.270">
    <property type="match status" value="1"/>
</dbReference>
<dbReference type="InterPro" id="IPR043128">
    <property type="entry name" value="Rev_trsase/Diguanyl_cyclase"/>
</dbReference>
<gene>
    <name evidence="4" type="ORF">BK138_14050</name>
</gene>
<feature type="compositionally biased region" description="Low complexity" evidence="1">
    <location>
        <begin position="370"/>
        <end position="388"/>
    </location>
</feature>
<evidence type="ECO:0000259" key="3">
    <source>
        <dbReference type="PROSITE" id="PS50887"/>
    </source>
</evidence>
<feature type="region of interest" description="Disordered" evidence="1">
    <location>
        <begin position="361"/>
        <end position="388"/>
    </location>
</feature>
<evidence type="ECO:0000256" key="1">
    <source>
        <dbReference type="SAM" id="MobiDB-lite"/>
    </source>
</evidence>
<dbReference type="Proteomes" id="UP000187172">
    <property type="component" value="Unassembled WGS sequence"/>
</dbReference>
<dbReference type="RefSeq" id="WP_076170218.1">
    <property type="nucleotide sequence ID" value="NZ_MRTP01000003.1"/>
</dbReference>
<feature type="transmembrane region" description="Helical" evidence="2">
    <location>
        <begin position="103"/>
        <end position="124"/>
    </location>
</feature>
<dbReference type="InterPro" id="IPR029787">
    <property type="entry name" value="Nucleotide_cyclase"/>
</dbReference>
<dbReference type="AlphaFoldDB" id="A0A1R1ERF7"/>
<dbReference type="CDD" id="cd01949">
    <property type="entry name" value="GGDEF"/>
    <property type="match status" value="1"/>
</dbReference>
<protein>
    <recommendedName>
        <fullName evidence="3">GGDEF domain-containing protein</fullName>
    </recommendedName>
</protein>
<feature type="transmembrane region" description="Helical" evidence="2">
    <location>
        <begin position="76"/>
        <end position="96"/>
    </location>
</feature>
<dbReference type="EMBL" id="MRTP01000003">
    <property type="protein sequence ID" value="OMF54312.1"/>
    <property type="molecule type" value="Genomic_DNA"/>
</dbReference>
<feature type="transmembrane region" description="Helical" evidence="2">
    <location>
        <begin position="186"/>
        <end position="211"/>
    </location>
</feature>
<evidence type="ECO:0000256" key="2">
    <source>
        <dbReference type="SAM" id="Phobius"/>
    </source>
</evidence>
<dbReference type="PANTHER" id="PTHR45138">
    <property type="entry name" value="REGULATORY COMPONENTS OF SENSORY TRANSDUCTION SYSTEM"/>
    <property type="match status" value="1"/>
</dbReference>
<dbReference type="PROSITE" id="PS50887">
    <property type="entry name" value="GGDEF"/>
    <property type="match status" value="1"/>
</dbReference>
<dbReference type="SUPFAM" id="SSF55073">
    <property type="entry name" value="Nucleotide cyclase"/>
    <property type="match status" value="1"/>
</dbReference>
<accession>A0A1R1ERF7</accession>
<evidence type="ECO:0000313" key="4">
    <source>
        <dbReference type="EMBL" id="OMF54312.1"/>
    </source>
</evidence>
<keyword evidence="2" id="KW-0472">Membrane</keyword>
<reference evidence="4 5" key="1">
    <citation type="submission" date="2016-11" db="EMBL/GenBank/DDBJ databases">
        <title>Paenibacillus species isolates.</title>
        <authorList>
            <person name="Beno S.M."/>
        </authorList>
    </citation>
    <scope>NUCLEOTIDE SEQUENCE [LARGE SCALE GENOMIC DNA]</scope>
    <source>
        <strain evidence="4 5">FSL R5-0378</strain>
    </source>
</reference>
<keyword evidence="5" id="KW-1185">Reference proteome</keyword>
<sequence>MPYSSFLSPIVPGIAAASGLYIILIMLLICLTMYSRQRKKAYLYMVAAFLFIMAYEGVNIHFAFSGSLRQGNYPEGADWLLAFSFLLLNFAVYQLYHRMNRRLRALLMVMALLYVVPLLSPGFLEGAGSWQAGYIDLCQLGTVMIGLFGMAPRVGQRKKYTAGLAVYFVYILVHLLNNLIPLEKTWIPAIWIWLPLLFYTLLFFILFTRIVEQMQSIYRSSITDGLTNLYNRRFFTRQLNRYVEQGLKVSLIFCDIDNFKKLNDTEGHARADQVLKQVAAIIEEEVDEAGLAGRYGGEELVALIVDKRAKVSRIAEQIRARVEAETIVTLSVGYSVLRAGTNAGTLISQADQAMYRSKTTGKNKVTAYRSSNPPAAAGTAPSAESANT</sequence>
<dbReference type="InterPro" id="IPR000160">
    <property type="entry name" value="GGDEF_dom"/>
</dbReference>
<dbReference type="SMART" id="SM00267">
    <property type="entry name" value="GGDEF"/>
    <property type="match status" value="1"/>
</dbReference>
<dbReference type="GO" id="GO:0052621">
    <property type="term" value="F:diguanylate cyclase activity"/>
    <property type="evidence" value="ECO:0007669"/>
    <property type="project" value="TreeGrafter"/>
</dbReference>
<keyword evidence="2" id="KW-0812">Transmembrane</keyword>
<dbReference type="InterPro" id="IPR050469">
    <property type="entry name" value="Diguanylate_Cyclase"/>
</dbReference>
<feature type="transmembrane region" description="Helical" evidence="2">
    <location>
        <begin position="6"/>
        <end position="29"/>
    </location>
</feature>
<dbReference type="PANTHER" id="PTHR45138:SF9">
    <property type="entry name" value="DIGUANYLATE CYCLASE DGCM-RELATED"/>
    <property type="match status" value="1"/>
</dbReference>
<feature type="domain" description="GGDEF" evidence="3">
    <location>
        <begin position="247"/>
        <end position="370"/>
    </location>
</feature>
<dbReference type="Pfam" id="PF00990">
    <property type="entry name" value="GGDEF"/>
    <property type="match status" value="1"/>
</dbReference>
<feature type="transmembrane region" description="Helical" evidence="2">
    <location>
        <begin position="41"/>
        <end position="64"/>
    </location>
</feature>
<feature type="transmembrane region" description="Helical" evidence="2">
    <location>
        <begin position="160"/>
        <end position="180"/>
    </location>
</feature>
<evidence type="ECO:0000313" key="5">
    <source>
        <dbReference type="Proteomes" id="UP000187172"/>
    </source>
</evidence>
<comment type="caution">
    <text evidence="4">The sequence shown here is derived from an EMBL/GenBank/DDBJ whole genome shotgun (WGS) entry which is preliminary data.</text>
</comment>